<organism evidence="1">
    <name type="scientific">marine metagenome</name>
    <dbReference type="NCBI Taxonomy" id="408172"/>
    <lineage>
        <taxon>unclassified sequences</taxon>
        <taxon>metagenomes</taxon>
        <taxon>ecological metagenomes</taxon>
    </lineage>
</organism>
<gene>
    <name evidence="1" type="ORF">METZ01_LOCUS244293</name>
</gene>
<protein>
    <submittedName>
        <fullName evidence="1">Uncharacterized protein</fullName>
    </submittedName>
</protein>
<feature type="non-terminal residue" evidence="1">
    <location>
        <position position="77"/>
    </location>
</feature>
<name>A0A382HW80_9ZZZZ</name>
<proteinExistence type="predicted"/>
<dbReference type="AlphaFoldDB" id="A0A382HW80"/>
<feature type="non-terminal residue" evidence="1">
    <location>
        <position position="1"/>
    </location>
</feature>
<accession>A0A382HW80</accession>
<evidence type="ECO:0000313" key="1">
    <source>
        <dbReference type="EMBL" id="SVB91439.1"/>
    </source>
</evidence>
<sequence length="77" mass="8586">VFFRIDSSLPQLSGKSVQRSNQGVDGFEVVLDKATDVIWRQRFSSPGLAAVNNFEGVDQLMRGELGRSLIESRGFRI</sequence>
<reference evidence="1" key="1">
    <citation type="submission" date="2018-05" db="EMBL/GenBank/DDBJ databases">
        <authorList>
            <person name="Lanie J.A."/>
            <person name="Ng W.-L."/>
            <person name="Kazmierczak K.M."/>
            <person name="Andrzejewski T.M."/>
            <person name="Davidsen T.M."/>
            <person name="Wayne K.J."/>
            <person name="Tettelin H."/>
            <person name="Glass J.I."/>
            <person name="Rusch D."/>
            <person name="Podicherti R."/>
            <person name="Tsui H.-C.T."/>
            <person name="Winkler M.E."/>
        </authorList>
    </citation>
    <scope>NUCLEOTIDE SEQUENCE</scope>
</reference>
<dbReference type="EMBL" id="UINC01063619">
    <property type="protein sequence ID" value="SVB91439.1"/>
    <property type="molecule type" value="Genomic_DNA"/>
</dbReference>